<dbReference type="Proteomes" id="UP000069940">
    <property type="component" value="Unassembled WGS sequence"/>
</dbReference>
<dbReference type="CDD" id="cd17716">
    <property type="entry name" value="BRCT_microcephalin_rpt1"/>
    <property type="match status" value="1"/>
</dbReference>
<feature type="compositionally biased region" description="Low complexity" evidence="1">
    <location>
        <begin position="904"/>
        <end position="923"/>
    </location>
</feature>
<accession>A0ABM1XJJ3</accession>
<feature type="compositionally biased region" description="Polar residues" evidence="1">
    <location>
        <begin position="665"/>
        <end position="682"/>
    </location>
</feature>
<feature type="compositionally biased region" description="Polar residues" evidence="1">
    <location>
        <begin position="714"/>
        <end position="736"/>
    </location>
</feature>
<dbReference type="CDD" id="cd17736">
    <property type="entry name" value="BRCT_microcephalin_rpt2"/>
    <property type="match status" value="1"/>
</dbReference>
<feature type="region of interest" description="Disordered" evidence="1">
    <location>
        <begin position="428"/>
        <end position="484"/>
    </location>
</feature>
<feature type="compositionally biased region" description="Polar residues" evidence="1">
    <location>
        <begin position="786"/>
        <end position="801"/>
    </location>
</feature>
<proteinExistence type="predicted"/>
<feature type="compositionally biased region" description="Polar residues" evidence="1">
    <location>
        <begin position="354"/>
        <end position="365"/>
    </location>
</feature>
<dbReference type="Pfam" id="PF12738">
    <property type="entry name" value="PTCB-BRCT"/>
    <property type="match status" value="1"/>
</dbReference>
<feature type="domain" description="BRCT" evidence="2">
    <location>
        <begin position="1094"/>
        <end position="1181"/>
    </location>
</feature>
<feature type="region of interest" description="Disordered" evidence="1">
    <location>
        <begin position="662"/>
        <end position="736"/>
    </location>
</feature>
<feature type="compositionally biased region" description="Low complexity" evidence="1">
    <location>
        <begin position="115"/>
        <end position="125"/>
    </location>
</feature>
<sequence length="1183" mass="130671">MNRVMLNFTPDLKPSSRRSIVGTMITTTAAASPLPPGSTKIRRRYSLAVDASLSVTVNGKTSEQTAISLGRSLSQPAAGGTPGVAKRMSMHENLMMKILATPVDQPLAEEDEGDSSSSETSFCSSLADAGTPISTEEKLLIESDVLLRCTTPPNIPLDCQNNPRLARLYKDLQSPSATTRLRALRALKSPSKREAYGQFDVPHEEQDIITAEERQMPRPRTIQEVMANVCIYVEVRSGTDNRSDGIRDHLVSLGAKVNDKLYKDTTHVIFKDGLLSTYQKAKKMNVPVVSILWIEACKRHLCLMNPDSYPISNAERYENPELFKKIRRQKSMQPRAEEVTGSGGKKRPLKTGIPSDQQSSNSAKTVISPPAKLPVLHRLRKDDGLERILNEFQADNQGTPEPQDDFDKLLAGPMKLLEKFRNSPIVSTAEKEDNVVTPEAPPKSIRKSLFNGSTEKERTPTRRRRSSSASNDGGSSNIGTRQRRKTMLFTPRITSVEEENESPAVPVAKPVRNRRKTMCVSASKENTPPKKRDTICSPKAMELCKANSADVQENIPPASSQKVRATIYSPSRMEQSSEKTEKAVQIEMANSRRTLGLSTTDNVIDSLGPRKTKTPELDAKDLDAFRINRRRTLYTPGVYDESNKKQVTPAEKSVTNRRRTLFNPAANSTAASNCTPTKANSSQRRKTLCTPSNSVDVPETPEQATPVVSHHRTTPFTTPLPVQTPKTSTAAMVTPGSTAQKRNKTLLEEYQSSLTFNSTKTPMSERRKTIFDISMDIIDQRLSQINKQSKQSESTKEQTPAQPIEAVLKSPPPSKPLSISRQTSLDTFYRKLSRSSEKSIKFKTSVDLRESDIPNATTLSRKRKLFNAQPSLSETPPPSSNGGSGASQESSTSLDNPSKKPKCTTTPAAAVARRRTLAPTPTLKSQAVKTTTAAASRRSSMFFSQPNKPTTATTSRPVMGTQARTMKALGLGAGLPTVSSQSTATMGKPQFQLATTNLHAAQHSFVKKVVAKLGGFTVSNNVTDRTTHLVSLESRRTINLLRALTRGLWIVSYEWIEQSHSTNRWLPEEQFELRNFSPAVQLCRSERQAFGPRYRIDLFADCGPFYVAQQCEVPHDQLRELIVTCKGKVIGDAAKARYVIVSSRKDVMAGNCSIESFCVSPLWVLDSISSNKLKKVYKYLVRN</sequence>
<name>A0ABM1XJJ3_AEDAL</name>
<dbReference type="PROSITE" id="PS50172">
    <property type="entry name" value="BRCT"/>
    <property type="match status" value="3"/>
</dbReference>
<feature type="region of interest" description="Disordered" evidence="1">
    <location>
        <begin position="327"/>
        <end position="369"/>
    </location>
</feature>
<dbReference type="PANTHER" id="PTHR14625">
    <property type="entry name" value="MICROCEPHALIN"/>
    <property type="match status" value="1"/>
</dbReference>
<reference evidence="4" key="1">
    <citation type="journal article" date="2015" name="Proc. Natl. Acad. Sci. U.S.A.">
        <title>Genome sequence of the Asian Tiger mosquito, Aedes albopictus, reveals insights into its biology, genetics, and evolution.</title>
        <authorList>
            <person name="Chen X.G."/>
            <person name="Jiang X."/>
            <person name="Gu J."/>
            <person name="Xu M."/>
            <person name="Wu Y."/>
            <person name="Deng Y."/>
            <person name="Zhang C."/>
            <person name="Bonizzoni M."/>
            <person name="Dermauw W."/>
            <person name="Vontas J."/>
            <person name="Armbruster P."/>
            <person name="Huang X."/>
            <person name="Yang Y."/>
            <person name="Zhang H."/>
            <person name="He W."/>
            <person name="Peng H."/>
            <person name="Liu Y."/>
            <person name="Wu K."/>
            <person name="Chen J."/>
            <person name="Lirakis M."/>
            <person name="Topalis P."/>
            <person name="Van Leeuwen T."/>
            <person name="Hall A.B."/>
            <person name="Jiang X."/>
            <person name="Thorpe C."/>
            <person name="Mueller R.L."/>
            <person name="Sun C."/>
            <person name="Waterhouse R.M."/>
            <person name="Yan G."/>
            <person name="Tu Z.J."/>
            <person name="Fang X."/>
            <person name="James A.A."/>
        </authorList>
    </citation>
    <scope>NUCLEOTIDE SEQUENCE [LARGE SCALE GENOMIC DNA]</scope>
    <source>
        <strain evidence="4">Foshan</strain>
    </source>
</reference>
<feature type="region of interest" description="Disordered" evidence="1">
    <location>
        <begin position="859"/>
        <end position="955"/>
    </location>
</feature>
<dbReference type="GeneID" id="109418071"/>
<dbReference type="InterPro" id="IPR036420">
    <property type="entry name" value="BRCT_dom_sf"/>
</dbReference>
<dbReference type="RefSeq" id="XP_019544235.2">
    <property type="nucleotide sequence ID" value="XM_019688690.3"/>
</dbReference>
<feature type="compositionally biased region" description="Polar residues" evidence="1">
    <location>
        <begin position="941"/>
        <end position="955"/>
    </location>
</feature>
<feature type="compositionally biased region" description="Low complexity" evidence="1">
    <location>
        <begin position="930"/>
        <end position="940"/>
    </location>
</feature>
<feature type="domain" description="BRCT" evidence="2">
    <location>
        <begin position="1006"/>
        <end position="1073"/>
    </location>
</feature>
<evidence type="ECO:0000256" key="1">
    <source>
        <dbReference type="SAM" id="MobiDB-lite"/>
    </source>
</evidence>
<protein>
    <recommendedName>
        <fullName evidence="2">BRCT domain-containing protein</fullName>
    </recommendedName>
</protein>
<evidence type="ECO:0000313" key="4">
    <source>
        <dbReference type="Proteomes" id="UP000069940"/>
    </source>
</evidence>
<dbReference type="CDD" id="cd17751">
    <property type="entry name" value="BRCT_microcephalin_rpt3"/>
    <property type="match status" value="1"/>
</dbReference>
<evidence type="ECO:0000259" key="2">
    <source>
        <dbReference type="PROSITE" id="PS50172"/>
    </source>
</evidence>
<dbReference type="Gene3D" id="3.40.50.10190">
    <property type="entry name" value="BRCT domain"/>
    <property type="match status" value="3"/>
</dbReference>
<dbReference type="Pfam" id="PF00533">
    <property type="entry name" value="BRCT"/>
    <property type="match status" value="1"/>
</dbReference>
<keyword evidence="4" id="KW-1185">Reference proteome</keyword>
<feature type="region of interest" description="Disordered" evidence="1">
    <location>
        <begin position="786"/>
        <end position="822"/>
    </location>
</feature>
<evidence type="ECO:0000313" key="3">
    <source>
        <dbReference type="EnsemblMetazoa" id="AALFPA23_000223.P37837"/>
    </source>
</evidence>
<dbReference type="PANTHER" id="PTHR14625:SF3">
    <property type="entry name" value="MICROCEPHALIN"/>
    <property type="match status" value="1"/>
</dbReference>
<reference evidence="3" key="2">
    <citation type="submission" date="2025-05" db="UniProtKB">
        <authorList>
            <consortium name="EnsemblMetazoa"/>
        </authorList>
    </citation>
    <scope>IDENTIFICATION</scope>
    <source>
        <strain evidence="3">Foshan</strain>
    </source>
</reference>
<feature type="compositionally biased region" description="Low complexity" evidence="1">
    <location>
        <begin position="467"/>
        <end position="477"/>
    </location>
</feature>
<dbReference type="EnsemblMetazoa" id="AALFPA23_000223.R37837">
    <property type="protein sequence ID" value="AALFPA23_000223.P37837"/>
    <property type="gene ID" value="AALFPA23_000223"/>
</dbReference>
<feature type="region of interest" description="Disordered" evidence="1">
    <location>
        <begin position="106"/>
        <end position="127"/>
    </location>
</feature>
<dbReference type="InterPro" id="IPR001357">
    <property type="entry name" value="BRCT_dom"/>
</dbReference>
<dbReference type="SMART" id="SM00292">
    <property type="entry name" value="BRCT"/>
    <property type="match status" value="3"/>
</dbReference>
<feature type="compositionally biased region" description="Polar residues" evidence="1">
    <location>
        <begin position="886"/>
        <end position="896"/>
    </location>
</feature>
<dbReference type="InterPro" id="IPR022047">
    <property type="entry name" value="Microcephalin-like"/>
</dbReference>
<dbReference type="SUPFAM" id="SSF52113">
    <property type="entry name" value="BRCT domain"/>
    <property type="match status" value="3"/>
</dbReference>
<organism evidence="3 4">
    <name type="scientific">Aedes albopictus</name>
    <name type="common">Asian tiger mosquito</name>
    <name type="synonym">Stegomyia albopicta</name>
    <dbReference type="NCBI Taxonomy" id="7160"/>
    <lineage>
        <taxon>Eukaryota</taxon>
        <taxon>Metazoa</taxon>
        <taxon>Ecdysozoa</taxon>
        <taxon>Arthropoda</taxon>
        <taxon>Hexapoda</taxon>
        <taxon>Insecta</taxon>
        <taxon>Pterygota</taxon>
        <taxon>Neoptera</taxon>
        <taxon>Endopterygota</taxon>
        <taxon>Diptera</taxon>
        <taxon>Nematocera</taxon>
        <taxon>Culicoidea</taxon>
        <taxon>Culicidae</taxon>
        <taxon>Culicinae</taxon>
        <taxon>Aedini</taxon>
        <taxon>Aedes</taxon>
        <taxon>Stegomyia</taxon>
    </lineage>
</organism>
<feature type="domain" description="BRCT" evidence="2">
    <location>
        <begin position="221"/>
        <end position="311"/>
    </location>
</feature>